<evidence type="ECO:0000259" key="2">
    <source>
        <dbReference type="PROSITE" id="PS50994"/>
    </source>
</evidence>
<feature type="compositionally biased region" description="Basic and acidic residues" evidence="1">
    <location>
        <begin position="587"/>
        <end position="606"/>
    </location>
</feature>
<dbReference type="InterPro" id="IPR001584">
    <property type="entry name" value="Integrase_cat-core"/>
</dbReference>
<dbReference type="InterPro" id="IPR036397">
    <property type="entry name" value="RNaseH_sf"/>
</dbReference>
<accession>A0A3G8M632</accession>
<dbReference type="AlphaFoldDB" id="A0A3G8M632"/>
<feature type="domain" description="Integrase catalytic" evidence="2">
    <location>
        <begin position="238"/>
        <end position="434"/>
    </location>
</feature>
<feature type="region of interest" description="Disordered" evidence="1">
    <location>
        <begin position="584"/>
        <end position="606"/>
    </location>
</feature>
<protein>
    <recommendedName>
        <fullName evidence="2">Integrase catalytic domain-containing protein</fullName>
    </recommendedName>
</protein>
<evidence type="ECO:0000313" key="4">
    <source>
        <dbReference type="Proteomes" id="UP000273982"/>
    </source>
</evidence>
<dbReference type="Gene3D" id="3.30.420.10">
    <property type="entry name" value="Ribonuclease H-like superfamily/Ribonuclease H"/>
    <property type="match status" value="1"/>
</dbReference>
<reference evidence="3 4" key="1">
    <citation type="submission" date="2018-11" db="EMBL/GenBank/DDBJ databases">
        <title>Genome squencing of methanotrophic bacteria isolated from alkaline groundwater in Korea.</title>
        <authorList>
            <person name="Nguyen L.N."/>
        </authorList>
    </citation>
    <scope>NUCLEOTIDE SEQUENCE [LARGE SCALE GENOMIC DNA]</scope>
    <source>
        <strain evidence="3 4">GW6</strain>
    </source>
</reference>
<organism evidence="3 4">
    <name type="scientific">Methylocystis rosea</name>
    <dbReference type="NCBI Taxonomy" id="173366"/>
    <lineage>
        <taxon>Bacteria</taxon>
        <taxon>Pseudomonadati</taxon>
        <taxon>Pseudomonadota</taxon>
        <taxon>Alphaproteobacteria</taxon>
        <taxon>Hyphomicrobiales</taxon>
        <taxon>Methylocystaceae</taxon>
        <taxon>Methylocystis</taxon>
    </lineage>
</organism>
<dbReference type="RefSeq" id="WP_124738910.1">
    <property type="nucleotide sequence ID" value="NZ_CP034086.1"/>
</dbReference>
<dbReference type="GO" id="GO:0015074">
    <property type="term" value="P:DNA integration"/>
    <property type="evidence" value="ECO:0007669"/>
    <property type="project" value="InterPro"/>
</dbReference>
<dbReference type="EMBL" id="CP034086">
    <property type="protein sequence ID" value="AZG77187.1"/>
    <property type="molecule type" value="Genomic_DNA"/>
</dbReference>
<dbReference type="KEGG" id="mros:EHO51_10815"/>
<evidence type="ECO:0000256" key="1">
    <source>
        <dbReference type="SAM" id="MobiDB-lite"/>
    </source>
</evidence>
<dbReference type="InterPro" id="IPR012337">
    <property type="entry name" value="RNaseH-like_sf"/>
</dbReference>
<dbReference type="SUPFAM" id="SSF53098">
    <property type="entry name" value="Ribonuclease H-like"/>
    <property type="match status" value="1"/>
</dbReference>
<proteinExistence type="predicted"/>
<dbReference type="Proteomes" id="UP000273982">
    <property type="component" value="Chromosome"/>
</dbReference>
<evidence type="ECO:0000313" key="3">
    <source>
        <dbReference type="EMBL" id="AZG77187.1"/>
    </source>
</evidence>
<dbReference type="PROSITE" id="PS50994">
    <property type="entry name" value="INTEGRASE"/>
    <property type="match status" value="1"/>
</dbReference>
<sequence length="623" mass="69608">MDIRQVHGRGGKAGVQYQVRVDSLPIDVQDRLKVHLNGPSTPVMPRTFATHSAAVLDWFSRFVEEVEATKPGSVAHANILRAWSGRPLPDIKGSGTFRRYSTRSLNRFLADYQCNGVRALCRAKRSDHRTKRTIVTVKFDAWVREVGLGNELEPIAEALKTRIRGWHKASEGISAIRLDAERHLEKLVRERGFEPPNGACAIPLHIVKAESKYRAVAKFKKDRKAWQDSAPAIRRTIDGLAPMDIIVGDVHPLDFLLPEVEGFQRYAKAICWLDVATKRLWMTVVFLPKGTGIRNAHVIASFMEMASARGLPKTLYLDNGSEYNFAEFIPDAMKLAGNDGERVLIRAKPYNARAKAIEGVFAILRHLFAKIPGYIGGDRMKSKVANIGKAPVPFNGTFGQFREIIGAVVMQYHALPQRGQLKGLSPIEAYNRAVGAGWHMTEVDPDAFFTAFSTRETRVIKNDCSIDVGGRSWTCRELRERISDRVTVRIPKFEQWDRLPLEDERGNLIGFAEEAVEYRYFDPAGARASAKQQRERVAAVRRLDRSAPDIDVIGEVLALANTVPKMLPAPIGARVTASDSARAIARGAKESPKVKRAREDAARESEAAFDEDFIRRIQGAKQQ</sequence>
<gene>
    <name evidence="3" type="ORF">EHO51_10815</name>
</gene>
<name>A0A3G8M632_9HYPH</name>
<dbReference type="GO" id="GO:0003676">
    <property type="term" value="F:nucleic acid binding"/>
    <property type="evidence" value="ECO:0007669"/>
    <property type="project" value="InterPro"/>
</dbReference>